<dbReference type="SUPFAM" id="SSF52833">
    <property type="entry name" value="Thioredoxin-like"/>
    <property type="match status" value="1"/>
</dbReference>
<dbReference type="Gene3D" id="3.40.30.10">
    <property type="entry name" value="Glutaredoxin"/>
    <property type="match status" value="1"/>
</dbReference>
<dbReference type="InterPro" id="IPR013766">
    <property type="entry name" value="Thioredoxin_domain"/>
</dbReference>
<evidence type="ECO:0000313" key="3">
    <source>
        <dbReference type="Proteomes" id="UP001165160"/>
    </source>
</evidence>
<name>A0A9W7CDT6_9STRA</name>
<sequence length="80" mass="8899">MLGPQLVNAKEILDEKHPESPVTFYKFDTDDDEVIASRLNIGGLPSIMFMKDGVEVKRLEGAFPSEELVGEAERCFGLLD</sequence>
<organism evidence="2 3">
    <name type="scientific">Triparma verrucosa</name>
    <dbReference type="NCBI Taxonomy" id="1606542"/>
    <lineage>
        <taxon>Eukaryota</taxon>
        <taxon>Sar</taxon>
        <taxon>Stramenopiles</taxon>
        <taxon>Ochrophyta</taxon>
        <taxon>Bolidophyceae</taxon>
        <taxon>Parmales</taxon>
        <taxon>Triparmaceae</taxon>
        <taxon>Triparma</taxon>
    </lineage>
</organism>
<dbReference type="AlphaFoldDB" id="A0A9W7CDT6"/>
<comment type="caution">
    <text evidence="2">The sequence shown here is derived from an EMBL/GenBank/DDBJ whole genome shotgun (WGS) entry which is preliminary data.</text>
</comment>
<dbReference type="EMBL" id="BRXX01000349">
    <property type="protein sequence ID" value="GMI06462.1"/>
    <property type="molecule type" value="Genomic_DNA"/>
</dbReference>
<accession>A0A9W7CDT6</accession>
<dbReference type="Proteomes" id="UP001165160">
    <property type="component" value="Unassembled WGS sequence"/>
</dbReference>
<dbReference type="InterPro" id="IPR036249">
    <property type="entry name" value="Thioredoxin-like_sf"/>
</dbReference>
<protein>
    <recommendedName>
        <fullName evidence="1">Thioredoxin domain-containing protein</fullName>
    </recommendedName>
</protein>
<dbReference type="CDD" id="cd02947">
    <property type="entry name" value="TRX_family"/>
    <property type="match status" value="1"/>
</dbReference>
<gene>
    <name evidence="2" type="ORF">TrVE_jg1429</name>
</gene>
<reference evidence="3" key="1">
    <citation type="journal article" date="2023" name="Commun. Biol.">
        <title>Genome analysis of Parmales, the sister group of diatoms, reveals the evolutionary specialization of diatoms from phago-mixotrophs to photoautotrophs.</title>
        <authorList>
            <person name="Ban H."/>
            <person name="Sato S."/>
            <person name="Yoshikawa S."/>
            <person name="Yamada K."/>
            <person name="Nakamura Y."/>
            <person name="Ichinomiya M."/>
            <person name="Sato N."/>
            <person name="Blanc-Mathieu R."/>
            <person name="Endo H."/>
            <person name="Kuwata A."/>
            <person name="Ogata H."/>
        </authorList>
    </citation>
    <scope>NUCLEOTIDE SEQUENCE [LARGE SCALE GENOMIC DNA]</scope>
    <source>
        <strain evidence="3">NIES 3699</strain>
    </source>
</reference>
<keyword evidence="3" id="KW-1185">Reference proteome</keyword>
<evidence type="ECO:0000313" key="2">
    <source>
        <dbReference type="EMBL" id="GMI06462.1"/>
    </source>
</evidence>
<evidence type="ECO:0000259" key="1">
    <source>
        <dbReference type="Pfam" id="PF00085"/>
    </source>
</evidence>
<feature type="domain" description="Thioredoxin" evidence="1">
    <location>
        <begin position="6"/>
        <end position="70"/>
    </location>
</feature>
<dbReference type="Pfam" id="PF00085">
    <property type="entry name" value="Thioredoxin"/>
    <property type="match status" value="1"/>
</dbReference>
<proteinExistence type="predicted"/>